<evidence type="ECO:0000256" key="4">
    <source>
        <dbReference type="ARBA" id="ARBA00023136"/>
    </source>
</evidence>
<dbReference type="EMBL" id="QXHD01000003">
    <property type="protein sequence ID" value="NEZ54709.1"/>
    <property type="molecule type" value="Genomic_DNA"/>
</dbReference>
<dbReference type="GO" id="GO:0016989">
    <property type="term" value="F:sigma factor antagonist activity"/>
    <property type="evidence" value="ECO:0007669"/>
    <property type="project" value="TreeGrafter"/>
</dbReference>
<evidence type="ECO:0000256" key="3">
    <source>
        <dbReference type="ARBA" id="ARBA00022989"/>
    </source>
</evidence>
<evidence type="ECO:0000256" key="1">
    <source>
        <dbReference type="ARBA" id="ARBA00004167"/>
    </source>
</evidence>
<evidence type="ECO:0000256" key="2">
    <source>
        <dbReference type="ARBA" id="ARBA00022692"/>
    </source>
</evidence>
<evidence type="ECO:0008006" key="7">
    <source>
        <dbReference type="Google" id="ProtNLM"/>
    </source>
</evidence>
<keyword evidence="3" id="KW-1133">Transmembrane helix</keyword>
<dbReference type="InterPro" id="IPR041916">
    <property type="entry name" value="Anti_sigma_zinc_sf"/>
</dbReference>
<comment type="caution">
    <text evidence="5">The sequence shown here is derived from an EMBL/GenBank/DDBJ whole genome shotgun (WGS) entry which is preliminary data.</text>
</comment>
<dbReference type="GO" id="GO:0006417">
    <property type="term" value="P:regulation of translation"/>
    <property type="evidence" value="ECO:0007669"/>
    <property type="project" value="TreeGrafter"/>
</dbReference>
<dbReference type="InterPro" id="IPR051474">
    <property type="entry name" value="Anti-sigma-K/W_factor"/>
</dbReference>
<keyword evidence="4" id="KW-0472">Membrane</keyword>
<dbReference type="PANTHER" id="PTHR37461">
    <property type="entry name" value="ANTI-SIGMA-K FACTOR RSKA"/>
    <property type="match status" value="1"/>
</dbReference>
<name>A0A6M0REU3_9CYAN</name>
<accession>A0A6M0REU3</accession>
<evidence type="ECO:0000313" key="6">
    <source>
        <dbReference type="Proteomes" id="UP000481033"/>
    </source>
</evidence>
<dbReference type="GO" id="GO:0016020">
    <property type="term" value="C:membrane"/>
    <property type="evidence" value="ECO:0007669"/>
    <property type="project" value="UniProtKB-SubCell"/>
</dbReference>
<dbReference type="RefSeq" id="WP_163696368.1">
    <property type="nucleotide sequence ID" value="NZ_QXHD01000003.1"/>
</dbReference>
<sequence length="289" mass="31405">MATPLSPQEIQELAAGYVLGDLSSSEAEYFQALLAEVPELQAEVRALQEALAMMPYGLDEVEPEGGLRSQILTAAQSELSQPLPVPQKVRRFPSRLPWAMSTVAAGLAIVCGLATLRLSGQVRLLQAQYPQPDVVTTDQAGMYQTWSGLSKLLQDHQKSLANPNGPVDFVVHQPNEIPALLKEFPTTVAALPLLPAKQGMLLGGSSCQLGETQGVRLTYQLETEQTVSAYQLAVTEEEEFPEFQSAHLTLQQPDGTGIVLWRDDDYLYALVAELPTTELQSLAYAIEGT</sequence>
<dbReference type="Gene3D" id="1.10.10.1320">
    <property type="entry name" value="Anti-sigma factor, zinc-finger domain"/>
    <property type="match status" value="1"/>
</dbReference>
<keyword evidence="2" id="KW-0812">Transmembrane</keyword>
<evidence type="ECO:0000313" key="5">
    <source>
        <dbReference type="EMBL" id="NEZ54709.1"/>
    </source>
</evidence>
<protein>
    <recommendedName>
        <fullName evidence="7">Anti-sigma factor</fullName>
    </recommendedName>
</protein>
<dbReference type="AlphaFoldDB" id="A0A6M0REU3"/>
<reference evidence="5 6" key="1">
    <citation type="journal article" date="2020" name="Microb. Ecol.">
        <title>Ecogenomics of the Marine Benthic Filamentous Cyanobacterium Adonisia.</title>
        <authorList>
            <person name="Walter J.M."/>
            <person name="Coutinho F.H."/>
            <person name="Leomil L."/>
            <person name="Hargreaves P.I."/>
            <person name="Campeao M.E."/>
            <person name="Vieira V.V."/>
            <person name="Silva B.S."/>
            <person name="Fistarol G.O."/>
            <person name="Salomon P.S."/>
            <person name="Sawabe T."/>
            <person name="Mino S."/>
            <person name="Hosokawa M."/>
            <person name="Miyashita H."/>
            <person name="Maruyama F."/>
            <person name="van Verk M.C."/>
            <person name="Dutilh B.E."/>
            <person name="Thompson C.C."/>
            <person name="Thompson F.L."/>
        </authorList>
    </citation>
    <scope>NUCLEOTIDE SEQUENCE [LARGE SCALE GENOMIC DNA]</scope>
    <source>
        <strain evidence="5 6">CCMR0081</strain>
    </source>
</reference>
<comment type="subcellular location">
    <subcellularLocation>
        <location evidence="1">Membrane</location>
        <topology evidence="1">Single-pass membrane protein</topology>
    </subcellularLocation>
</comment>
<organism evidence="5 6">
    <name type="scientific">Adonisia turfae CCMR0081</name>
    <dbReference type="NCBI Taxonomy" id="2292702"/>
    <lineage>
        <taxon>Bacteria</taxon>
        <taxon>Bacillati</taxon>
        <taxon>Cyanobacteriota</taxon>
        <taxon>Adonisia</taxon>
        <taxon>Adonisia turfae</taxon>
    </lineage>
</organism>
<keyword evidence="6" id="KW-1185">Reference proteome</keyword>
<dbReference type="PANTHER" id="PTHR37461:SF1">
    <property type="entry name" value="ANTI-SIGMA-K FACTOR RSKA"/>
    <property type="match status" value="1"/>
</dbReference>
<gene>
    <name evidence="5" type="ORF">DXZ20_03170</name>
</gene>
<proteinExistence type="predicted"/>
<dbReference type="Proteomes" id="UP000481033">
    <property type="component" value="Unassembled WGS sequence"/>
</dbReference>